<keyword evidence="3" id="KW-1185">Reference proteome</keyword>
<evidence type="ECO:0000313" key="2">
    <source>
        <dbReference type="EMBL" id="GFQ65081.1"/>
    </source>
</evidence>
<reference evidence="2" key="1">
    <citation type="submission" date="2020-07" db="EMBL/GenBank/DDBJ databases">
        <title>Multicomponent nature underlies the extraordinary mechanical properties of spider dragline silk.</title>
        <authorList>
            <person name="Kono N."/>
            <person name="Nakamura H."/>
            <person name="Mori M."/>
            <person name="Yoshida Y."/>
            <person name="Ohtoshi R."/>
            <person name="Malay A.D."/>
            <person name="Moran D.A.P."/>
            <person name="Tomita M."/>
            <person name="Numata K."/>
            <person name="Arakawa K."/>
        </authorList>
    </citation>
    <scope>NUCLEOTIDE SEQUENCE</scope>
</reference>
<dbReference type="AlphaFoldDB" id="A0A8X6EZ79"/>
<organism evidence="2 3">
    <name type="scientific">Trichonephila clavata</name>
    <name type="common">Joro spider</name>
    <name type="synonym">Nephila clavata</name>
    <dbReference type="NCBI Taxonomy" id="2740835"/>
    <lineage>
        <taxon>Eukaryota</taxon>
        <taxon>Metazoa</taxon>
        <taxon>Ecdysozoa</taxon>
        <taxon>Arthropoda</taxon>
        <taxon>Chelicerata</taxon>
        <taxon>Arachnida</taxon>
        <taxon>Araneae</taxon>
        <taxon>Araneomorphae</taxon>
        <taxon>Entelegynae</taxon>
        <taxon>Araneoidea</taxon>
        <taxon>Nephilidae</taxon>
        <taxon>Trichonephila</taxon>
    </lineage>
</organism>
<evidence type="ECO:0000313" key="3">
    <source>
        <dbReference type="Proteomes" id="UP000887116"/>
    </source>
</evidence>
<keyword evidence="1" id="KW-0175">Coiled coil</keyword>
<dbReference type="Proteomes" id="UP000887116">
    <property type="component" value="Unassembled WGS sequence"/>
</dbReference>
<evidence type="ECO:0000256" key="1">
    <source>
        <dbReference type="SAM" id="Coils"/>
    </source>
</evidence>
<dbReference type="EMBL" id="BMAO01030005">
    <property type="protein sequence ID" value="GFQ65081.1"/>
    <property type="molecule type" value="Genomic_DNA"/>
</dbReference>
<proteinExistence type="predicted"/>
<sequence>MDKKSGNKNDSNLANEEKLNRLKSSIKGTLTRLEAFTSEKTVSKDAGVTKKLSNCRSICIKWLEIIAKLKVLKNLETIQQDIEDINAQIEKTEVGLKLLMNSLKNTENGNTHTLSAYLKFHCQNFLE</sequence>
<name>A0A8X6EZ79_TRICU</name>
<gene>
    <name evidence="2" type="primary">AVEN_20684_1</name>
    <name evidence="2" type="ORF">TNCT_513101</name>
</gene>
<accession>A0A8X6EZ79</accession>
<comment type="caution">
    <text evidence="2">The sequence shown here is derived from an EMBL/GenBank/DDBJ whole genome shotgun (WGS) entry which is preliminary data.</text>
</comment>
<feature type="coiled-coil region" evidence="1">
    <location>
        <begin position="68"/>
        <end position="95"/>
    </location>
</feature>
<protein>
    <submittedName>
        <fullName evidence="2">DUF1758 domain-containing protein</fullName>
    </submittedName>
</protein>